<name>A0A3L7AR51_9MICO</name>
<feature type="compositionally biased region" description="Low complexity" evidence="6">
    <location>
        <begin position="526"/>
        <end position="540"/>
    </location>
</feature>
<feature type="compositionally biased region" description="Low complexity" evidence="6">
    <location>
        <begin position="298"/>
        <end position="312"/>
    </location>
</feature>
<organism evidence="9 10">
    <name type="scientific">Mycetocola lacteus</name>
    <dbReference type="NCBI Taxonomy" id="76637"/>
    <lineage>
        <taxon>Bacteria</taxon>
        <taxon>Bacillati</taxon>
        <taxon>Actinomycetota</taxon>
        <taxon>Actinomycetes</taxon>
        <taxon>Micrococcales</taxon>
        <taxon>Microbacteriaceae</taxon>
        <taxon>Mycetocola</taxon>
    </lineage>
</organism>
<dbReference type="GO" id="GO:0016020">
    <property type="term" value="C:membrane"/>
    <property type="evidence" value="ECO:0007669"/>
    <property type="project" value="UniProtKB-SubCell"/>
</dbReference>
<feature type="compositionally biased region" description="Pro residues" evidence="6">
    <location>
        <begin position="457"/>
        <end position="468"/>
    </location>
</feature>
<evidence type="ECO:0000259" key="8">
    <source>
        <dbReference type="PROSITE" id="PS50006"/>
    </source>
</evidence>
<dbReference type="Proteomes" id="UP000269438">
    <property type="component" value="Unassembled WGS sequence"/>
</dbReference>
<dbReference type="Pfam" id="PF06271">
    <property type="entry name" value="RDD"/>
    <property type="match status" value="1"/>
</dbReference>
<dbReference type="EMBL" id="RCUY01000009">
    <property type="protein sequence ID" value="RLP82050.1"/>
    <property type="molecule type" value="Genomic_DNA"/>
</dbReference>
<keyword evidence="5 7" id="KW-0472">Membrane</keyword>
<dbReference type="InterPro" id="IPR000253">
    <property type="entry name" value="FHA_dom"/>
</dbReference>
<gene>
    <name evidence="9" type="ORF">D9V34_09515</name>
</gene>
<feature type="region of interest" description="Disordered" evidence="6">
    <location>
        <begin position="1"/>
        <end position="44"/>
    </location>
</feature>
<evidence type="ECO:0000256" key="3">
    <source>
        <dbReference type="ARBA" id="ARBA00022692"/>
    </source>
</evidence>
<evidence type="ECO:0000256" key="1">
    <source>
        <dbReference type="ARBA" id="ARBA00004141"/>
    </source>
</evidence>
<proteinExistence type="predicted"/>
<keyword evidence="2" id="KW-0597">Phosphoprotein</keyword>
<keyword evidence="10" id="KW-1185">Reference proteome</keyword>
<dbReference type="PROSITE" id="PS50006">
    <property type="entry name" value="FHA_DOMAIN"/>
    <property type="match status" value="1"/>
</dbReference>
<dbReference type="Gene3D" id="2.60.200.20">
    <property type="match status" value="1"/>
</dbReference>
<feature type="compositionally biased region" description="Low complexity" evidence="6">
    <location>
        <begin position="349"/>
        <end position="364"/>
    </location>
</feature>
<sequence length="663" mass="66316">MSMSSTSQTRRRGGGGTTEQTRPQSGPAPTRTRSRGSSVDPGLTGDARLEAALRASRSWAHTASVGKRLLAYTIDVAAVLILATVAAILTRSALVGAVVALELGIVQCVIEARTGITLGNACLRLRTVRDDAPRSPGVRAAAIRGVILLGGFLVAGIGGWLIVATAALDPRRAGRTWADRAGHTLVVAVPTRAEREYRASVPTDSWEVAAPRATPTPPPGIAPAQGTNLLHNHPPAPEVQDVAGIGSSRPSPGLGTPTPIPTPSAGNGVASVASPAPHGTAHADVAGAGSRWAAQRGAAPASSAPASSVPAAATPVPAAPAAVPLPAAAAPVDTPPSVPALAAHNAEVPARPSSSTSAAAQQPAVGASTPGTGGAPVISPAPHGSDSRPEVPPASAQGAPPISERRASSGHRAAARGMGAPTPITLPSTQGVPQPDAAAIERDRAARAAALHASPAPGLPAPGLPEPSAPARASSGAESAMPSAPSPTATPAPAGETPPVTGVPVNAPEPRVAAQAEPPVRESADPPSGVVSVGNPVPRARVPRPREGELLLVFDTGQRVQLPIPVVAILGRKPDRTSDLDQVVAIGDPEGTVSKTHLRIEYQRGSVWVTDLGSTNGTHIIDDDGDDAQLPAGGRALVSQGARVRIGNRVFTLSTIISGGSDE</sequence>
<dbReference type="InterPro" id="IPR008984">
    <property type="entry name" value="SMAD_FHA_dom_sf"/>
</dbReference>
<keyword evidence="3 7" id="KW-0812">Transmembrane</keyword>
<feature type="domain" description="FHA" evidence="8">
    <location>
        <begin position="568"/>
        <end position="620"/>
    </location>
</feature>
<evidence type="ECO:0000256" key="6">
    <source>
        <dbReference type="SAM" id="MobiDB-lite"/>
    </source>
</evidence>
<dbReference type="Pfam" id="PF00498">
    <property type="entry name" value="FHA"/>
    <property type="match status" value="1"/>
</dbReference>
<accession>A0A3L7AR51</accession>
<dbReference type="InterPro" id="IPR010432">
    <property type="entry name" value="RDD"/>
</dbReference>
<feature type="compositionally biased region" description="Low complexity" evidence="6">
    <location>
        <begin position="469"/>
        <end position="483"/>
    </location>
</feature>
<evidence type="ECO:0000256" key="5">
    <source>
        <dbReference type="ARBA" id="ARBA00023136"/>
    </source>
</evidence>
<feature type="transmembrane region" description="Helical" evidence="7">
    <location>
        <begin position="141"/>
        <end position="168"/>
    </location>
</feature>
<evidence type="ECO:0000313" key="9">
    <source>
        <dbReference type="EMBL" id="RLP82050.1"/>
    </source>
</evidence>
<dbReference type="OrthoDB" id="5111283at2"/>
<protein>
    <submittedName>
        <fullName evidence="9">FHA domain-containing protein</fullName>
    </submittedName>
</protein>
<dbReference type="SUPFAM" id="SSF49879">
    <property type="entry name" value="SMAD/FHA domain"/>
    <property type="match status" value="1"/>
</dbReference>
<feature type="region of interest" description="Disordered" evidence="6">
    <location>
        <begin position="346"/>
        <end position="542"/>
    </location>
</feature>
<dbReference type="CDD" id="cd00060">
    <property type="entry name" value="FHA"/>
    <property type="match status" value="1"/>
</dbReference>
<feature type="compositionally biased region" description="Low complexity" evidence="6">
    <location>
        <begin position="447"/>
        <end position="456"/>
    </location>
</feature>
<comment type="caution">
    <text evidence="9">The sequence shown here is derived from an EMBL/GenBank/DDBJ whole genome shotgun (WGS) entry which is preliminary data.</text>
</comment>
<evidence type="ECO:0000256" key="4">
    <source>
        <dbReference type="ARBA" id="ARBA00022989"/>
    </source>
</evidence>
<reference evidence="9 10" key="1">
    <citation type="submission" date="2018-10" db="EMBL/GenBank/DDBJ databases">
        <authorList>
            <person name="Li J."/>
        </authorList>
    </citation>
    <scope>NUCLEOTIDE SEQUENCE [LARGE SCALE GENOMIC DNA]</scope>
    <source>
        <strain evidence="9 10">JCM 11654</strain>
    </source>
</reference>
<feature type="transmembrane region" description="Helical" evidence="7">
    <location>
        <begin position="69"/>
        <end position="89"/>
    </location>
</feature>
<evidence type="ECO:0000313" key="10">
    <source>
        <dbReference type="Proteomes" id="UP000269438"/>
    </source>
</evidence>
<evidence type="ECO:0000256" key="7">
    <source>
        <dbReference type="SAM" id="Phobius"/>
    </source>
</evidence>
<evidence type="ECO:0000256" key="2">
    <source>
        <dbReference type="ARBA" id="ARBA00022553"/>
    </source>
</evidence>
<feature type="compositionally biased region" description="Low complexity" evidence="6">
    <location>
        <begin position="410"/>
        <end position="420"/>
    </location>
</feature>
<keyword evidence="4 7" id="KW-1133">Transmembrane helix</keyword>
<dbReference type="RefSeq" id="WP_121688606.1">
    <property type="nucleotide sequence ID" value="NZ_RCUY01000009.1"/>
</dbReference>
<feature type="region of interest" description="Disordered" evidence="6">
    <location>
        <begin position="206"/>
        <end position="312"/>
    </location>
</feature>
<dbReference type="AlphaFoldDB" id="A0A3L7AR51"/>
<comment type="subcellular location">
    <subcellularLocation>
        <location evidence="1">Membrane</location>
        <topology evidence="1">Multi-pass membrane protein</topology>
    </subcellularLocation>
</comment>